<dbReference type="GO" id="GO:0003878">
    <property type="term" value="F:ATP citrate synthase activity"/>
    <property type="evidence" value="ECO:0007669"/>
    <property type="project" value="TreeGrafter"/>
</dbReference>
<evidence type="ECO:0000256" key="6">
    <source>
        <dbReference type="ARBA" id="ARBA00023098"/>
    </source>
</evidence>
<evidence type="ECO:0000313" key="9">
    <source>
        <dbReference type="EMBL" id="NKE72256.1"/>
    </source>
</evidence>
<dbReference type="RefSeq" id="WP_168061747.1">
    <property type="nucleotide sequence ID" value="NZ_VTOW01000003.1"/>
</dbReference>
<dbReference type="Gene3D" id="1.10.580.10">
    <property type="entry name" value="Citrate Synthase, domain 1"/>
    <property type="match status" value="1"/>
</dbReference>
<dbReference type="GO" id="GO:0016829">
    <property type="term" value="F:lyase activity"/>
    <property type="evidence" value="ECO:0007669"/>
    <property type="project" value="UniProtKB-KW"/>
</dbReference>
<sequence length="622" mass="66658">MSIVANKDTRVVIQGGPAGVNAARRMAEFCHLTRQPLQVLAFVFPPDAGKTAEVPFGSELVSIPIFKTMAEATAAFPALNTTLIFVGPDRAFKAAMEALADPKIKLVSMITEGVPEKDSKRLSLEAKKLGKVFNGPSAIGIISAGECRLGVIGGAFDNLILSKLHRPGSFGVITKSGGLSNEIIWICSQFADGITTAIGIGGDAYPGSDYVTYLEMFEQDPQTKAVIIVGEMGGDLEERAAEWYGAKKRRIQLIGVVSGFCQEQLPKGMKFGHAGAKEGQHGEGSARSKADALKKSGAIVPATFGGLGPTIKQVYEEIVAKGLVKPVVDGDVTALPKLPKPVEEAVKSGDVFVEPLIKSTISDDRGDEPLYYGYPASDLINKGYQIPHVIGLLWDKRLITPIEAEIVKRIIMLSADHGPCVSGALTTIIAACAGIQMAQSVAAGLIMIGPRFGGAVTDAGKWFKYAVDNKMAPEAFLEHMKKNVGPVPGIGHRVKSVKNPDKRVKELVSFVKSTGISTPHLDFALSVEKITTAKKDTLILNVDGTIAAVLVDLGWPIESLNGFFILARTIGLIGHWVDQTRNGSRLIRLFNYVVNYASPKRREAPPLETNAKKIEVRQEVLK</sequence>
<dbReference type="PRINTS" id="PR01798">
    <property type="entry name" value="SCOASYNTHASE"/>
</dbReference>
<keyword evidence="10" id="KW-1185">Reference proteome</keyword>
<dbReference type="AlphaFoldDB" id="A0A7X6DRW0"/>
<dbReference type="SUPFAM" id="SSF48256">
    <property type="entry name" value="Citrate synthase"/>
    <property type="match status" value="1"/>
</dbReference>
<keyword evidence="5" id="KW-0597">Phosphoprotein</keyword>
<dbReference type="InterPro" id="IPR003781">
    <property type="entry name" value="CoA-bd"/>
</dbReference>
<dbReference type="PANTHER" id="PTHR23118">
    <property type="entry name" value="ATP-CITRATE SYNTHASE"/>
    <property type="match status" value="1"/>
</dbReference>
<feature type="domain" description="CoA-binding" evidence="8">
    <location>
        <begin position="35"/>
        <end position="113"/>
    </location>
</feature>
<comment type="subcellular location">
    <subcellularLocation>
        <location evidence="1">Cytoplasm</location>
    </subcellularLocation>
</comment>
<dbReference type="CDD" id="cd06100">
    <property type="entry name" value="CCL_ACL-C"/>
    <property type="match status" value="1"/>
</dbReference>
<evidence type="ECO:0000256" key="2">
    <source>
        <dbReference type="ARBA" id="ARBA00004751"/>
    </source>
</evidence>
<feature type="domain" description="ATP-citrate synthase/succinyl-CoA ligase C-terminal" evidence="7">
    <location>
        <begin position="174"/>
        <end position="276"/>
    </location>
</feature>
<comment type="pathway">
    <text evidence="2">Carbohydrate metabolism; tricarboxylic acid cycle; isocitrate from oxaloacetate: step 1/2.</text>
</comment>
<dbReference type="InterPro" id="IPR016102">
    <property type="entry name" value="Succinyl-CoA_synth-like"/>
</dbReference>
<evidence type="ECO:0000313" key="10">
    <source>
        <dbReference type="Proteomes" id="UP000534783"/>
    </source>
</evidence>
<protein>
    <submittedName>
        <fullName evidence="9">ATP citrate lyase</fullName>
    </submittedName>
</protein>
<dbReference type="GO" id="GO:0006099">
    <property type="term" value="P:tricarboxylic acid cycle"/>
    <property type="evidence" value="ECO:0007669"/>
    <property type="project" value="UniProtKB-UniPathway"/>
</dbReference>
<dbReference type="Pfam" id="PF00285">
    <property type="entry name" value="Citrate_synt"/>
    <property type="match status" value="1"/>
</dbReference>
<dbReference type="GO" id="GO:0005829">
    <property type="term" value="C:cytosol"/>
    <property type="evidence" value="ECO:0007669"/>
    <property type="project" value="TreeGrafter"/>
</dbReference>
<dbReference type="InterPro" id="IPR005811">
    <property type="entry name" value="SUCC_ACL_C"/>
</dbReference>
<reference evidence="9 10" key="1">
    <citation type="journal article" date="2020" name="Nature">
        <title>Bacterial chemolithoautotrophy via manganese oxidation.</title>
        <authorList>
            <person name="Yu H."/>
            <person name="Leadbetter J.R."/>
        </authorList>
    </citation>
    <scope>NUCLEOTIDE SEQUENCE [LARGE SCALE GENOMIC DNA]</scope>
    <source>
        <strain evidence="9 10">Mn-1</strain>
    </source>
</reference>
<comment type="caution">
    <text evidence="9">The sequence shown here is derived from an EMBL/GenBank/DDBJ whole genome shotgun (WGS) entry which is preliminary data.</text>
</comment>
<keyword evidence="6" id="KW-0443">Lipid metabolism</keyword>
<dbReference type="UniPathway" id="UPA00223"/>
<dbReference type="Pfam" id="PF02629">
    <property type="entry name" value="CoA_binding"/>
    <property type="match status" value="1"/>
</dbReference>
<evidence type="ECO:0000256" key="4">
    <source>
        <dbReference type="ARBA" id="ARBA00022516"/>
    </source>
</evidence>
<proteinExistence type="predicted"/>
<evidence type="ECO:0000256" key="1">
    <source>
        <dbReference type="ARBA" id="ARBA00004496"/>
    </source>
</evidence>
<dbReference type="InterPro" id="IPR002020">
    <property type="entry name" value="Citrate_synthase"/>
</dbReference>
<evidence type="ECO:0000259" key="8">
    <source>
        <dbReference type="Pfam" id="PF02629"/>
    </source>
</evidence>
<dbReference type="Gene3D" id="3.40.50.261">
    <property type="entry name" value="Succinyl-CoA synthetase domains"/>
    <property type="match status" value="1"/>
</dbReference>
<dbReference type="InterPro" id="IPR016142">
    <property type="entry name" value="Citrate_synth-like_lrg_a-sub"/>
</dbReference>
<dbReference type="Pfam" id="PF00549">
    <property type="entry name" value="Ligase_CoA"/>
    <property type="match status" value="1"/>
</dbReference>
<evidence type="ECO:0000259" key="7">
    <source>
        <dbReference type="Pfam" id="PF00549"/>
    </source>
</evidence>
<dbReference type="GO" id="GO:0006633">
    <property type="term" value="P:fatty acid biosynthetic process"/>
    <property type="evidence" value="ECO:0007669"/>
    <property type="project" value="TreeGrafter"/>
</dbReference>
<evidence type="ECO:0000256" key="3">
    <source>
        <dbReference type="ARBA" id="ARBA00022490"/>
    </source>
</evidence>
<dbReference type="EMBL" id="VTOW01000003">
    <property type="protein sequence ID" value="NKE72256.1"/>
    <property type="molecule type" value="Genomic_DNA"/>
</dbReference>
<organism evidence="9 10">
    <name type="scientific">Candidatus Manganitrophus noduliformans</name>
    <dbReference type="NCBI Taxonomy" id="2606439"/>
    <lineage>
        <taxon>Bacteria</taxon>
        <taxon>Pseudomonadati</taxon>
        <taxon>Nitrospirota</taxon>
        <taxon>Nitrospiria</taxon>
        <taxon>Candidatus Troglogloeales</taxon>
        <taxon>Candidatus Manganitrophaceae</taxon>
        <taxon>Candidatus Manganitrophus</taxon>
    </lineage>
</organism>
<gene>
    <name evidence="9" type="ORF">MNODULE_16015</name>
</gene>
<dbReference type="Proteomes" id="UP000534783">
    <property type="component" value="Unassembled WGS sequence"/>
</dbReference>
<keyword evidence="4" id="KW-0444">Lipid biosynthesis</keyword>
<dbReference type="InterPro" id="IPR036969">
    <property type="entry name" value="Citrate_synthase_sf"/>
</dbReference>
<name>A0A7X6DRW0_9BACT</name>
<dbReference type="GO" id="GO:0006085">
    <property type="term" value="P:acetyl-CoA biosynthetic process"/>
    <property type="evidence" value="ECO:0007669"/>
    <property type="project" value="TreeGrafter"/>
</dbReference>
<dbReference type="InterPro" id="IPR016143">
    <property type="entry name" value="Citrate_synth-like_sm_a-sub"/>
</dbReference>
<dbReference type="InterPro" id="IPR036291">
    <property type="entry name" value="NAD(P)-bd_dom_sf"/>
</dbReference>
<dbReference type="PANTHER" id="PTHR23118:SF42">
    <property type="entry name" value="ATP-CITRATE SYNTHASE"/>
    <property type="match status" value="1"/>
</dbReference>
<accession>A0A7X6DRW0</accession>
<dbReference type="Gene3D" id="1.10.230.10">
    <property type="entry name" value="Cytochrome P450-Terp, domain 2"/>
    <property type="match status" value="1"/>
</dbReference>
<keyword evidence="9" id="KW-0456">Lyase</keyword>
<dbReference type="Gene3D" id="3.40.50.720">
    <property type="entry name" value="NAD(P)-binding Rossmann-like Domain"/>
    <property type="match status" value="1"/>
</dbReference>
<dbReference type="SUPFAM" id="SSF51735">
    <property type="entry name" value="NAD(P)-binding Rossmann-fold domains"/>
    <property type="match status" value="1"/>
</dbReference>
<evidence type="ECO:0000256" key="5">
    <source>
        <dbReference type="ARBA" id="ARBA00022553"/>
    </source>
</evidence>
<keyword evidence="3" id="KW-0963">Cytoplasm</keyword>